<name>A0ABQ6JNR7_9MICO</name>
<proteinExistence type="predicted"/>
<feature type="transmembrane region" description="Helical" evidence="2">
    <location>
        <begin position="84"/>
        <end position="113"/>
    </location>
</feature>
<feature type="transmembrane region" description="Helical" evidence="2">
    <location>
        <begin position="12"/>
        <end position="31"/>
    </location>
</feature>
<gene>
    <name evidence="3" type="ORF">GCM10025869_04500</name>
</gene>
<evidence type="ECO:0000256" key="2">
    <source>
        <dbReference type="SAM" id="Phobius"/>
    </source>
</evidence>
<sequence length="158" mass="16283">MTHLVTIARCTGAAYLGLAAAGMVGHLVLTTQLTAPGDPAETLTRLHESPALAHLMIVMELLVVLTQALAAWGFFALFRRDHLVAAFGVAAFGMANALAILVSAVFLATAVAVSADASSPPARMPRPPSACSPRSAQPHGRPEPSSSGSGSSRWVSSR</sequence>
<feature type="transmembrane region" description="Helical" evidence="2">
    <location>
        <begin position="51"/>
        <end position="77"/>
    </location>
</feature>
<evidence type="ECO:0000313" key="3">
    <source>
        <dbReference type="EMBL" id="GMA89921.1"/>
    </source>
</evidence>
<organism evidence="3 4">
    <name type="scientific">Homoserinibacter gongjuensis</name>
    <dbReference type="NCBI Taxonomy" id="1162968"/>
    <lineage>
        <taxon>Bacteria</taxon>
        <taxon>Bacillati</taxon>
        <taxon>Actinomycetota</taxon>
        <taxon>Actinomycetes</taxon>
        <taxon>Micrococcales</taxon>
        <taxon>Microbacteriaceae</taxon>
        <taxon>Homoserinibacter</taxon>
    </lineage>
</organism>
<feature type="compositionally biased region" description="Low complexity" evidence="1">
    <location>
        <begin position="131"/>
        <end position="158"/>
    </location>
</feature>
<feature type="region of interest" description="Disordered" evidence="1">
    <location>
        <begin position="117"/>
        <end position="158"/>
    </location>
</feature>
<evidence type="ECO:0000256" key="1">
    <source>
        <dbReference type="SAM" id="MobiDB-lite"/>
    </source>
</evidence>
<keyword evidence="4" id="KW-1185">Reference proteome</keyword>
<keyword evidence="2" id="KW-0472">Membrane</keyword>
<accession>A0ABQ6JNR7</accession>
<evidence type="ECO:0008006" key="5">
    <source>
        <dbReference type="Google" id="ProtNLM"/>
    </source>
</evidence>
<reference evidence="4" key="1">
    <citation type="journal article" date="2019" name="Int. J. Syst. Evol. Microbiol.">
        <title>The Global Catalogue of Microorganisms (GCM) 10K type strain sequencing project: providing services to taxonomists for standard genome sequencing and annotation.</title>
        <authorList>
            <consortium name="The Broad Institute Genomics Platform"/>
            <consortium name="The Broad Institute Genome Sequencing Center for Infectious Disease"/>
            <person name="Wu L."/>
            <person name="Ma J."/>
        </authorList>
    </citation>
    <scope>NUCLEOTIDE SEQUENCE [LARGE SCALE GENOMIC DNA]</scope>
    <source>
        <strain evidence="4">NBRC 108755</strain>
    </source>
</reference>
<dbReference type="EMBL" id="BSVA01000001">
    <property type="protein sequence ID" value="GMA89921.1"/>
    <property type="molecule type" value="Genomic_DNA"/>
</dbReference>
<dbReference type="Pfam" id="PF14329">
    <property type="entry name" value="DUF4386"/>
    <property type="match status" value="1"/>
</dbReference>
<keyword evidence="2" id="KW-0812">Transmembrane</keyword>
<comment type="caution">
    <text evidence="3">The sequence shown here is derived from an EMBL/GenBank/DDBJ whole genome shotgun (WGS) entry which is preliminary data.</text>
</comment>
<dbReference type="InterPro" id="IPR025495">
    <property type="entry name" value="DUF4386"/>
</dbReference>
<evidence type="ECO:0000313" key="4">
    <source>
        <dbReference type="Proteomes" id="UP001157069"/>
    </source>
</evidence>
<keyword evidence="2" id="KW-1133">Transmembrane helix</keyword>
<protein>
    <recommendedName>
        <fullName evidence="5">DUF4386 domain-containing protein</fullName>
    </recommendedName>
</protein>
<dbReference type="Proteomes" id="UP001157069">
    <property type="component" value="Unassembled WGS sequence"/>
</dbReference>
<dbReference type="RefSeq" id="WP_284297424.1">
    <property type="nucleotide sequence ID" value="NZ_BSVA01000001.1"/>
</dbReference>